<dbReference type="OrthoDB" id="6420171at2759"/>
<organism evidence="4 5">
    <name type="scientific">Hyalella azteca</name>
    <name type="common">Amphipod</name>
    <dbReference type="NCBI Taxonomy" id="294128"/>
    <lineage>
        <taxon>Eukaryota</taxon>
        <taxon>Metazoa</taxon>
        <taxon>Ecdysozoa</taxon>
        <taxon>Arthropoda</taxon>
        <taxon>Crustacea</taxon>
        <taxon>Multicrustacea</taxon>
        <taxon>Malacostraca</taxon>
        <taxon>Eumalacostraca</taxon>
        <taxon>Peracarida</taxon>
        <taxon>Amphipoda</taxon>
        <taxon>Senticaudata</taxon>
        <taxon>Talitrida</taxon>
        <taxon>Talitroidea</taxon>
        <taxon>Hyalellidae</taxon>
        <taxon>Hyalella</taxon>
    </lineage>
</organism>
<gene>
    <name evidence="5" type="primary">LOC108666454</name>
</gene>
<dbReference type="Pfam" id="PF17064">
    <property type="entry name" value="QVR"/>
    <property type="match status" value="1"/>
</dbReference>
<keyword evidence="1 3" id="KW-0732">Signal</keyword>
<evidence type="ECO:0000256" key="1">
    <source>
        <dbReference type="ARBA" id="ARBA00022729"/>
    </source>
</evidence>
<feature type="chain" id="PRO_5038092781" evidence="3">
    <location>
        <begin position="19"/>
        <end position="136"/>
    </location>
</feature>
<dbReference type="GeneID" id="108666454"/>
<evidence type="ECO:0000313" key="5">
    <source>
        <dbReference type="RefSeq" id="XP_047739478.1"/>
    </source>
</evidence>
<name>A0A979FSA6_HYAAZ</name>
<keyword evidence="4" id="KW-1185">Reference proteome</keyword>
<dbReference type="InterPro" id="IPR050975">
    <property type="entry name" value="Sleep_regulator"/>
</dbReference>
<feature type="signal peptide" evidence="3">
    <location>
        <begin position="1"/>
        <end position="18"/>
    </location>
</feature>
<reference evidence="5" key="1">
    <citation type="submission" date="2025-08" db="UniProtKB">
        <authorList>
            <consortium name="RefSeq"/>
        </authorList>
    </citation>
    <scope>IDENTIFICATION</scope>
    <source>
        <tissue evidence="5">Whole organism</tissue>
    </source>
</reference>
<protein>
    <submittedName>
        <fullName evidence="5">Uncharacterized protein LOC108666454 isoform X1</fullName>
    </submittedName>
</protein>
<keyword evidence="2" id="KW-0325">Glycoprotein</keyword>
<dbReference type="PANTHER" id="PTHR33562">
    <property type="entry name" value="ATILLA, ISOFORM B-RELATED-RELATED"/>
    <property type="match status" value="1"/>
</dbReference>
<dbReference type="GO" id="GO:0032222">
    <property type="term" value="P:regulation of synaptic transmission, cholinergic"/>
    <property type="evidence" value="ECO:0007669"/>
    <property type="project" value="InterPro"/>
</dbReference>
<dbReference type="PANTHER" id="PTHR33562:SF23">
    <property type="entry name" value="PROTEIN QUIVER"/>
    <property type="match status" value="1"/>
</dbReference>
<dbReference type="InterPro" id="IPR031424">
    <property type="entry name" value="QVR-like"/>
</dbReference>
<evidence type="ECO:0000256" key="3">
    <source>
        <dbReference type="SAM" id="SignalP"/>
    </source>
</evidence>
<dbReference type="AlphaFoldDB" id="A0A979FSA6"/>
<dbReference type="InterPro" id="IPR045860">
    <property type="entry name" value="Snake_toxin-like_sf"/>
</dbReference>
<evidence type="ECO:0000256" key="2">
    <source>
        <dbReference type="ARBA" id="ARBA00023180"/>
    </source>
</evidence>
<dbReference type="Proteomes" id="UP000694843">
    <property type="component" value="Unplaced"/>
</dbReference>
<evidence type="ECO:0000313" key="4">
    <source>
        <dbReference type="Proteomes" id="UP000694843"/>
    </source>
</evidence>
<dbReference type="SUPFAM" id="SSF57302">
    <property type="entry name" value="Snake toxin-like"/>
    <property type="match status" value="1"/>
</dbReference>
<sequence>MKVFFFATLLAVVGSSYAIQCFECNSARDSACSDPFSAESPALSEAFVVACAPNATYKAFCRKTKMSLFLNGEVRIQRDCGYMRRENYTCYQQRSEDHFFDVCQCDTDNCNTATSFQAPIVAAFVSTIAAVFFTRA</sequence>
<dbReference type="OMA" id="CQCFNDL"/>
<accession>A0A979FSA6</accession>
<dbReference type="RefSeq" id="XP_047739478.1">
    <property type="nucleotide sequence ID" value="XM_047883522.1"/>
</dbReference>
<dbReference type="GO" id="GO:0030431">
    <property type="term" value="P:sleep"/>
    <property type="evidence" value="ECO:0007669"/>
    <property type="project" value="InterPro"/>
</dbReference>
<proteinExistence type="predicted"/>